<dbReference type="Gene3D" id="3.30.460.10">
    <property type="entry name" value="Beta Polymerase, domain 2"/>
    <property type="match status" value="1"/>
</dbReference>
<proteinExistence type="predicted"/>
<dbReference type="Pfam" id="PF13427">
    <property type="entry name" value="AadA_C"/>
    <property type="match status" value="1"/>
</dbReference>
<sequence length="243" mass="26820">MLDCLAGEIRRASTGSLVGLYLYGSLAAGDFEPERSDIDLLAVVSSGVEGEAFDRLDDMHGRIVEDYPAWENRIEVAYVSVMALRKFKTETSEIAVISPGEPFHLKEAGRDWLINWHMVREAGVALFGPPPGDLIPATSKAEFVEAVRKQSGDWADWVHGMRTPGARSYAIVTMCRALYACAHGEQASKKMAASWAQECLPQCAPLIRRAWSWRSGAPEEGTDDEPTHSETVRFVHDVIGRIT</sequence>
<dbReference type="CDD" id="cd05403">
    <property type="entry name" value="NT_KNTase_like"/>
    <property type="match status" value="1"/>
</dbReference>
<gene>
    <name evidence="4" type="ORF">GBA63_15550</name>
</gene>
<dbReference type="Proteomes" id="UP000501452">
    <property type="component" value="Chromosome"/>
</dbReference>
<dbReference type="SUPFAM" id="SSF81301">
    <property type="entry name" value="Nucleotidyltransferase"/>
    <property type="match status" value="1"/>
</dbReference>
<evidence type="ECO:0000259" key="2">
    <source>
        <dbReference type="Pfam" id="PF01909"/>
    </source>
</evidence>
<dbReference type="GO" id="GO:0016779">
    <property type="term" value="F:nucleotidyltransferase activity"/>
    <property type="evidence" value="ECO:0007669"/>
    <property type="project" value="InterPro"/>
</dbReference>
<dbReference type="Pfam" id="PF01909">
    <property type="entry name" value="NTP_transf_2"/>
    <property type="match status" value="1"/>
</dbReference>
<dbReference type="InterPro" id="IPR002934">
    <property type="entry name" value="Polymerase_NTP_transf_dom"/>
</dbReference>
<evidence type="ECO:0000259" key="3">
    <source>
        <dbReference type="Pfam" id="PF13427"/>
    </source>
</evidence>
<evidence type="ECO:0000313" key="4">
    <source>
        <dbReference type="EMBL" id="QIN83899.1"/>
    </source>
</evidence>
<protein>
    <submittedName>
        <fullName evidence="4">DUF4111 domain-containing protein</fullName>
    </submittedName>
</protein>
<feature type="domain" description="Adenylyltransferase AadA C-terminal" evidence="3">
    <location>
        <begin position="134"/>
        <end position="237"/>
    </location>
</feature>
<dbReference type="InterPro" id="IPR025184">
    <property type="entry name" value="AadA_C"/>
</dbReference>
<feature type="domain" description="Polymerase nucleotidyl transferase" evidence="2">
    <location>
        <begin position="17"/>
        <end position="86"/>
    </location>
</feature>
<reference evidence="4 5" key="1">
    <citation type="submission" date="2019-10" db="EMBL/GenBank/DDBJ databases">
        <title>Rubrobacter sp nov SCSIO 52090 isolated from a deep-sea sediment in the South China Sea.</title>
        <authorList>
            <person name="Chen R.W."/>
        </authorList>
    </citation>
    <scope>NUCLEOTIDE SEQUENCE [LARGE SCALE GENOMIC DNA]</scope>
    <source>
        <strain evidence="4 5">SCSIO 52909</strain>
    </source>
</reference>
<name>A0A6G8QBP8_9ACTN</name>
<dbReference type="KEGG" id="rub:GBA63_15550"/>
<keyword evidence="1" id="KW-0808">Transferase</keyword>
<keyword evidence="5" id="KW-1185">Reference proteome</keyword>
<dbReference type="EMBL" id="CP045119">
    <property type="protein sequence ID" value="QIN83899.1"/>
    <property type="molecule type" value="Genomic_DNA"/>
</dbReference>
<dbReference type="InterPro" id="IPR043519">
    <property type="entry name" value="NT_sf"/>
</dbReference>
<evidence type="ECO:0000256" key="1">
    <source>
        <dbReference type="ARBA" id="ARBA00022679"/>
    </source>
</evidence>
<evidence type="ECO:0000313" key="5">
    <source>
        <dbReference type="Proteomes" id="UP000501452"/>
    </source>
</evidence>
<accession>A0A6G8QBP8</accession>
<organism evidence="4 5">
    <name type="scientific">Rubrobacter tropicus</name>
    <dbReference type="NCBI Taxonomy" id="2653851"/>
    <lineage>
        <taxon>Bacteria</taxon>
        <taxon>Bacillati</taxon>
        <taxon>Actinomycetota</taxon>
        <taxon>Rubrobacteria</taxon>
        <taxon>Rubrobacterales</taxon>
        <taxon>Rubrobacteraceae</taxon>
        <taxon>Rubrobacter</taxon>
    </lineage>
</organism>
<dbReference type="AlphaFoldDB" id="A0A6G8QBP8"/>